<dbReference type="Pfam" id="PF01553">
    <property type="entry name" value="Acyltransferase"/>
    <property type="match status" value="1"/>
</dbReference>
<comment type="similarity">
    <text evidence="1">Belongs to the 1-acyl-sn-glycerol-3-phosphate acyltransferase family.</text>
</comment>
<evidence type="ECO:0000256" key="4">
    <source>
        <dbReference type="SAM" id="Phobius"/>
    </source>
</evidence>
<reference evidence="6 8" key="2">
    <citation type="submission" date="2018-11" db="EMBL/GenBank/DDBJ databases">
        <authorList>
            <consortium name="Pathogen Informatics"/>
        </authorList>
    </citation>
    <scope>NUCLEOTIDE SEQUENCE [LARGE SCALE GENOMIC DNA]</scope>
</reference>
<dbReference type="OrthoDB" id="186786at2759"/>
<dbReference type="GO" id="GO:0016746">
    <property type="term" value="F:acyltransferase activity"/>
    <property type="evidence" value="ECO:0007669"/>
    <property type="project" value="UniProtKB-KW"/>
</dbReference>
<feature type="domain" description="Phospholipid/glycerol acyltransferase" evidence="5">
    <location>
        <begin position="86"/>
        <end position="210"/>
    </location>
</feature>
<organism evidence="7 9">
    <name type="scientific">Dracunculus medinensis</name>
    <name type="common">Guinea worm</name>
    <dbReference type="NCBI Taxonomy" id="318479"/>
    <lineage>
        <taxon>Eukaryota</taxon>
        <taxon>Metazoa</taxon>
        <taxon>Ecdysozoa</taxon>
        <taxon>Nematoda</taxon>
        <taxon>Chromadorea</taxon>
        <taxon>Rhabditida</taxon>
        <taxon>Spirurina</taxon>
        <taxon>Dracunculoidea</taxon>
        <taxon>Dracunculidae</taxon>
        <taxon>Dracunculus</taxon>
    </lineage>
</organism>
<evidence type="ECO:0000259" key="5">
    <source>
        <dbReference type="SMART" id="SM00563"/>
    </source>
</evidence>
<dbReference type="GO" id="GO:0036149">
    <property type="term" value="P:phosphatidylinositol acyl-chain remodeling"/>
    <property type="evidence" value="ECO:0007669"/>
    <property type="project" value="TreeGrafter"/>
</dbReference>
<keyword evidence="2" id="KW-0808">Transferase</keyword>
<dbReference type="AlphaFoldDB" id="A0A0N4UJ67"/>
<accession>A0A0N4UJ67</accession>
<sequence>MDLKRLRGILFCTLFILTSLLGSIFILFPFLPSAFIAPVLWRFCADRFVAFWLILPSASFYTSMCDYIFGIKFHVTGDLIENHRSSLVIMNHRTRLDWLFFWNALYKMNPWLLITHKISLKAILKQIPGAGWAMSCASYIFLERKFDQDKQTINRLVEYYKATGYNYQILFFPEGTDRGAQAVKVSNYFAEKNNLPKYGYVLHPRTSGFSHFLQLMRSKNYIDYVYDVTIGYPYKIIESEVDLLKTGDFPRAVHVDIKKYDIHTLPTDDEDVASWLSNVWKQKEDKLQYFYSKPAEKRFFEPSGERIIWPVCFFFFFLKLFLLNSHVIENS</sequence>
<dbReference type="Proteomes" id="UP000274756">
    <property type="component" value="Unassembled WGS sequence"/>
</dbReference>
<evidence type="ECO:0000313" key="6">
    <source>
        <dbReference type="EMBL" id="VDN60145.1"/>
    </source>
</evidence>
<evidence type="ECO:0000313" key="9">
    <source>
        <dbReference type="WBParaSite" id="DME_0000768401-mRNA-1"/>
    </source>
</evidence>
<dbReference type="SMART" id="SM00563">
    <property type="entry name" value="PlsC"/>
    <property type="match status" value="1"/>
</dbReference>
<evidence type="ECO:0000256" key="1">
    <source>
        <dbReference type="ARBA" id="ARBA00008655"/>
    </source>
</evidence>
<dbReference type="GO" id="GO:0005783">
    <property type="term" value="C:endoplasmic reticulum"/>
    <property type="evidence" value="ECO:0007669"/>
    <property type="project" value="TreeGrafter"/>
</dbReference>
<dbReference type="Pfam" id="PF16076">
    <property type="entry name" value="Acyltransf_C"/>
    <property type="match status" value="1"/>
</dbReference>
<dbReference type="Proteomes" id="UP000038040">
    <property type="component" value="Unplaced"/>
</dbReference>
<keyword evidence="4" id="KW-0472">Membrane</keyword>
<dbReference type="EMBL" id="UYYG01001202">
    <property type="protein sequence ID" value="VDN60145.1"/>
    <property type="molecule type" value="Genomic_DNA"/>
</dbReference>
<protein>
    <submittedName>
        <fullName evidence="9">PlsC domain-containing protein</fullName>
    </submittedName>
</protein>
<keyword evidence="8" id="KW-1185">Reference proteome</keyword>
<dbReference type="CDD" id="cd07990">
    <property type="entry name" value="LPLAT_LCLAT1-like"/>
    <property type="match status" value="1"/>
</dbReference>
<proteinExistence type="inferred from homology"/>
<dbReference type="WBParaSite" id="DME_0000768401-mRNA-1">
    <property type="protein sequence ID" value="DME_0000768401-mRNA-1"/>
    <property type="gene ID" value="DME_0000768401"/>
</dbReference>
<evidence type="ECO:0000256" key="3">
    <source>
        <dbReference type="ARBA" id="ARBA00023315"/>
    </source>
</evidence>
<dbReference type="InterPro" id="IPR032098">
    <property type="entry name" value="Acyltransf_C"/>
</dbReference>
<dbReference type="STRING" id="318479.A0A0N4UJ67"/>
<keyword evidence="4" id="KW-1133">Transmembrane helix</keyword>
<evidence type="ECO:0000313" key="8">
    <source>
        <dbReference type="Proteomes" id="UP000274756"/>
    </source>
</evidence>
<keyword evidence="4" id="KW-0812">Transmembrane</keyword>
<evidence type="ECO:0000313" key="7">
    <source>
        <dbReference type="Proteomes" id="UP000038040"/>
    </source>
</evidence>
<gene>
    <name evidence="6" type="ORF">DME_LOCUS10118</name>
</gene>
<feature type="transmembrane region" description="Helical" evidence="4">
    <location>
        <begin position="9"/>
        <end position="28"/>
    </location>
</feature>
<reference evidence="9" key="1">
    <citation type="submission" date="2017-02" db="UniProtKB">
        <authorList>
            <consortium name="WormBaseParasite"/>
        </authorList>
    </citation>
    <scope>IDENTIFICATION</scope>
</reference>
<keyword evidence="3" id="KW-0012">Acyltransferase</keyword>
<dbReference type="InterPro" id="IPR002123">
    <property type="entry name" value="Plipid/glycerol_acylTrfase"/>
</dbReference>
<feature type="transmembrane region" description="Helical" evidence="4">
    <location>
        <begin position="307"/>
        <end position="328"/>
    </location>
</feature>
<dbReference type="SUPFAM" id="SSF69593">
    <property type="entry name" value="Glycerol-3-phosphate (1)-acyltransferase"/>
    <property type="match status" value="1"/>
</dbReference>
<evidence type="ECO:0000256" key="2">
    <source>
        <dbReference type="ARBA" id="ARBA00022679"/>
    </source>
</evidence>
<dbReference type="PANTHER" id="PTHR10983:SF16">
    <property type="entry name" value="LYSOCARDIOLIPIN ACYLTRANSFERASE 1"/>
    <property type="match status" value="1"/>
</dbReference>
<name>A0A0N4UJ67_DRAME</name>
<dbReference type="PANTHER" id="PTHR10983">
    <property type="entry name" value="1-ACYLGLYCEROL-3-PHOSPHATE ACYLTRANSFERASE-RELATED"/>
    <property type="match status" value="1"/>
</dbReference>
<feature type="transmembrane region" description="Helical" evidence="4">
    <location>
        <begin position="48"/>
        <end position="69"/>
    </location>
</feature>